<comment type="subcellular location">
    <subcellularLocation>
        <location evidence="1">Periplasm</location>
    </subcellularLocation>
</comment>
<dbReference type="InterPro" id="IPR050490">
    <property type="entry name" value="Bact_solute-bd_prot1"/>
</dbReference>
<dbReference type="KEGG" id="yrh:AABB31_06505"/>
<evidence type="ECO:0000256" key="1">
    <source>
        <dbReference type="ARBA" id="ARBA00004418"/>
    </source>
</evidence>
<dbReference type="SUPFAM" id="SSF53850">
    <property type="entry name" value="Periplasmic binding protein-like II"/>
    <property type="match status" value="1"/>
</dbReference>
<dbReference type="PANTHER" id="PTHR43649:SF30">
    <property type="entry name" value="ABC TRANSPORTER SUBSTRATE-BINDING PROTEIN"/>
    <property type="match status" value="1"/>
</dbReference>
<evidence type="ECO:0000313" key="4">
    <source>
        <dbReference type="EMBL" id="WZU68537.1"/>
    </source>
</evidence>
<dbReference type="InterPro" id="IPR006059">
    <property type="entry name" value="SBP"/>
</dbReference>
<sequence length="405" mass="42605">MKRLIALSMTGLLAASAVTAQTTLEVTAWKGNEAEPAGMDEIVAKFEAAHPDIDVELSYISRSDTDVVIPPRLQSGNPPDVMMADMPLTKVWGDAGLLVDWGTDAEWYGRVPAGLQDAITINGAAYVMPLEVIGMGLYTNMDLLAQVGIDAAPTSLDDLKAACGALADAGIKPMLMTGGFPSVLFVIANGLEAATTPVADLGNGTAQFVDDPGFSGALDTVRDLADARCFDAKEMAGVDPWSTALSEFKAGNFAMLPQGAWNIGSFREDPALNFVFGPVPTASGTGVTADLFGFGWVIASESENQAAAKTFVEFWSQPENLQPLLDAEAAYSPFDDGASGTPALAAGYDAARAAGGIRNYPFSVGQWPGALDGEMQNSMTGFLLDLEQDNGDILVRWDETVEDNL</sequence>
<accession>A0AAN0NJJ6</accession>
<keyword evidence="5" id="KW-1185">Reference proteome</keyword>
<evidence type="ECO:0000313" key="5">
    <source>
        <dbReference type="Proteomes" id="UP001470809"/>
    </source>
</evidence>
<evidence type="ECO:0000256" key="2">
    <source>
        <dbReference type="ARBA" id="ARBA00008520"/>
    </source>
</evidence>
<dbReference type="GO" id="GO:0042597">
    <property type="term" value="C:periplasmic space"/>
    <property type="evidence" value="ECO:0007669"/>
    <property type="project" value="UniProtKB-SubCell"/>
</dbReference>
<organism evidence="4 5">
    <name type="scientific">Yoonia rhodophyticola</name>
    <dbReference type="NCBI Taxonomy" id="3137370"/>
    <lineage>
        <taxon>Bacteria</taxon>
        <taxon>Pseudomonadati</taxon>
        <taxon>Pseudomonadota</taxon>
        <taxon>Alphaproteobacteria</taxon>
        <taxon>Rhodobacterales</taxon>
        <taxon>Paracoccaceae</taxon>
        <taxon>Yoonia</taxon>
    </lineage>
</organism>
<dbReference type="EMBL" id="CP151767">
    <property type="protein sequence ID" value="WZU68537.1"/>
    <property type="molecule type" value="Genomic_DNA"/>
</dbReference>
<dbReference type="AlphaFoldDB" id="A0AAN0NJJ6"/>
<gene>
    <name evidence="4" type="ORF">AABB31_06505</name>
</gene>
<dbReference type="Pfam" id="PF01547">
    <property type="entry name" value="SBP_bac_1"/>
    <property type="match status" value="1"/>
</dbReference>
<reference evidence="4" key="1">
    <citation type="submission" date="2024-08" db="EMBL/GenBank/DDBJ databases">
        <title>Phylogenomic analyses of a clade within the roseobacter group suggest taxonomic reassignments of species of the genera Aestuariivita, Citreicella, Loktanella, Nautella, Pelagibaca, Ruegeria, Thalassobius, Thiobacimonas and Tropicibacter, and the proposal o.</title>
        <authorList>
            <person name="Jeon C.O."/>
        </authorList>
    </citation>
    <scope>NUCLEOTIDE SEQUENCE</scope>
    <source>
        <strain evidence="4">SS1-5</strain>
    </source>
</reference>
<dbReference type="Gene3D" id="3.40.190.10">
    <property type="entry name" value="Periplasmic binding protein-like II"/>
    <property type="match status" value="1"/>
</dbReference>
<name>A0AAN0NJJ6_9RHOB</name>
<dbReference type="PANTHER" id="PTHR43649">
    <property type="entry name" value="ARABINOSE-BINDING PROTEIN-RELATED"/>
    <property type="match status" value="1"/>
</dbReference>
<dbReference type="RefSeq" id="WP_342077826.1">
    <property type="nucleotide sequence ID" value="NZ_CP151767.2"/>
</dbReference>
<comment type="similarity">
    <text evidence="2">Belongs to the bacterial solute-binding protein 1 family.</text>
</comment>
<proteinExistence type="inferred from homology"/>
<dbReference type="Proteomes" id="UP001470809">
    <property type="component" value="Chromosome"/>
</dbReference>
<evidence type="ECO:0000256" key="3">
    <source>
        <dbReference type="SAM" id="SignalP"/>
    </source>
</evidence>
<protein>
    <submittedName>
        <fullName evidence="4">ABC transporter substrate-binding protein</fullName>
    </submittedName>
</protein>
<feature type="signal peptide" evidence="3">
    <location>
        <begin position="1"/>
        <end position="20"/>
    </location>
</feature>
<keyword evidence="3" id="KW-0732">Signal</keyword>
<feature type="chain" id="PRO_5043046675" evidence="3">
    <location>
        <begin position="21"/>
        <end position="405"/>
    </location>
</feature>